<reference evidence="9 10" key="1">
    <citation type="journal article" date="2014" name="Nat. Commun.">
        <title>Molecular traces of alternative social organization in a termite genome.</title>
        <authorList>
            <person name="Terrapon N."/>
            <person name="Li C."/>
            <person name="Robertson H.M."/>
            <person name="Ji L."/>
            <person name="Meng X."/>
            <person name="Booth W."/>
            <person name="Chen Z."/>
            <person name="Childers C.P."/>
            <person name="Glastad K.M."/>
            <person name="Gokhale K."/>
            <person name="Gowin J."/>
            <person name="Gronenberg W."/>
            <person name="Hermansen R.A."/>
            <person name="Hu H."/>
            <person name="Hunt B.G."/>
            <person name="Huylmans A.K."/>
            <person name="Khalil S.M."/>
            <person name="Mitchell R.D."/>
            <person name="Munoz-Torres M.C."/>
            <person name="Mustard J.A."/>
            <person name="Pan H."/>
            <person name="Reese J.T."/>
            <person name="Scharf M.E."/>
            <person name="Sun F."/>
            <person name="Vogel H."/>
            <person name="Xiao J."/>
            <person name="Yang W."/>
            <person name="Yang Z."/>
            <person name="Yang Z."/>
            <person name="Zhou J."/>
            <person name="Zhu J."/>
            <person name="Brent C.S."/>
            <person name="Elsik C.G."/>
            <person name="Goodisman M.A."/>
            <person name="Liberles D.A."/>
            <person name="Roe R.M."/>
            <person name="Vargo E.L."/>
            <person name="Vilcinskas A."/>
            <person name="Wang J."/>
            <person name="Bornberg-Bauer E."/>
            <person name="Korb J."/>
            <person name="Zhang G."/>
            <person name="Liebig J."/>
        </authorList>
    </citation>
    <scope>NUCLEOTIDE SEQUENCE [LARGE SCALE GENOMIC DNA]</scope>
    <source>
        <tissue evidence="9">Whole organism</tissue>
    </source>
</reference>
<dbReference type="eggNOG" id="ENOG502QUYG">
    <property type="taxonomic scope" value="Eukaryota"/>
</dbReference>
<dbReference type="Proteomes" id="UP000027135">
    <property type="component" value="Unassembled WGS sequence"/>
</dbReference>
<evidence type="ECO:0000256" key="1">
    <source>
        <dbReference type="ARBA" id="ARBA00004245"/>
    </source>
</evidence>
<dbReference type="GO" id="GO:0008017">
    <property type="term" value="F:microtubule binding"/>
    <property type="evidence" value="ECO:0007669"/>
    <property type="project" value="InterPro"/>
</dbReference>
<dbReference type="PRINTS" id="PR00380">
    <property type="entry name" value="KINESINHEAVY"/>
</dbReference>
<comment type="subcellular location">
    <subcellularLocation>
        <location evidence="1">Cytoplasm</location>
        <location evidence="1">Cytoskeleton</location>
    </subcellularLocation>
</comment>
<keyword evidence="3 5" id="KW-0067">ATP-binding</keyword>
<feature type="domain" description="Kinesin motor" evidence="8">
    <location>
        <begin position="5"/>
        <end position="333"/>
    </location>
</feature>
<dbReference type="InterPro" id="IPR027417">
    <property type="entry name" value="P-loop_NTPase"/>
</dbReference>
<evidence type="ECO:0000256" key="6">
    <source>
        <dbReference type="SAM" id="Coils"/>
    </source>
</evidence>
<accession>A0A067RDQ8</accession>
<sequence length="1211" mass="137905">MMGIPIQVAVRVRPLLPTDRLHDVVCVDSLPYANQIVLGNQKCFTVNYALPMDCSQSQLFITTVYPLIYCVLEGYDISVIAYGQSRSGKTYTIFGPGLHCALSETEYGVIPRVTREIFSQLTQTPGRTFKVTVSFIEIYDEGIRDLLNTSQFKKKVMILENSEGTSVVVGAEEIECQSVSEVFNCLHIGMSNRQVGWATDQQQPSRSHSLFTLTLEQQWSVDNVVYHTCSKAQFTDLGGSEKTVLIENGGHFTSKSVQLDYGLVALGNVVSALTEPHWQHAHVPYMQSVLTRLLKSSFGGKATTLVIGCVSPASLDYDGTLNSLGFVTHIRGITNTPVMNRAAVSNDLERIAEVTSEEQYTDVPDSEERSTNVDTFGLEFAASQWLKLVANAEDLFSKLVSSAGLSRDEKDQIERWLCFKQECEECVGSDDAASCRGFEGRILERIDEITESEEKSETSQVSSSLKVTSDCSKNVGEKTNYESETESEQGSQHPDFLEKLDDLIKKFKYRTDGTVKNRKDSYITEDENEKTGMSKHCLDDEQGDEILSMCCPSKVAPFVSHKSLGGRRKSIHPGADLPDIAMAMNYARLGASMKEAESVAEESCEGDVNIERENDHETSGGANNSVIQDSASEVLPPACTLPPPGPYQELQMLSAGTEARQSQIRQVLIDLDGLHKRLEELQCTIQIKEQFIGDMIRNSEMRASAKQKFQRKRSKLEEEYYKTRTHLAQAENALLLTAKNCDLNEEKLQHKKEVEKYKNLAIHYEKRLKDIEMVKQIAGDSARKVLELENSLKNSKKQMEKLNKQLKQEERHKQCLEQELIEDQRKIKDLEQKYNLQATKLNAKDAGETLDEERLRWIQEEERIVSMRESSQRLQEQLLQQQTMLEKREAFLKEKLCLENFRTRSIREVSARISHIEQVLKEKSIDMEKVEDLDEKEALRHEIHSLRKTKECLSEERRGLDEKLQKDKKLSTVEERKMLECEEAIEAIDAAIEYKNELICGRKGQGLDNSRVQREKGEKLLLDRLMKLSPMEMRTLLYKYFQKVIDLRENGRKMEVQLMELDFQTEAQSWKIRSLINALHKSHLEAERRIVVLQKEHQEKLHIMLRNFAEESSASSGAEAASRHLLLDRDAELGKYRRENKSLKKRIQELEALFKTDARVRRRSRSISPVAIPQQNLKQLQGSGSAPTTKVTRQKNKLIIQQHNSKKTSRS</sequence>
<keyword evidence="10" id="KW-1185">Reference proteome</keyword>
<dbReference type="OMA" id="WLYPLTE"/>
<dbReference type="GO" id="GO:0007018">
    <property type="term" value="P:microtubule-based movement"/>
    <property type="evidence" value="ECO:0007669"/>
    <property type="project" value="InterPro"/>
</dbReference>
<dbReference type="Pfam" id="PF00225">
    <property type="entry name" value="Kinesin"/>
    <property type="match status" value="1"/>
</dbReference>
<evidence type="ECO:0000256" key="4">
    <source>
        <dbReference type="ARBA" id="ARBA00023212"/>
    </source>
</evidence>
<dbReference type="GO" id="GO:0005875">
    <property type="term" value="C:microtubule associated complex"/>
    <property type="evidence" value="ECO:0007669"/>
    <property type="project" value="TreeGrafter"/>
</dbReference>
<dbReference type="PROSITE" id="PS50067">
    <property type="entry name" value="KINESIN_MOTOR_2"/>
    <property type="match status" value="1"/>
</dbReference>
<name>A0A067RDQ8_ZOONE</name>
<dbReference type="PANTHER" id="PTHR47969">
    <property type="entry name" value="CHROMOSOME-ASSOCIATED KINESIN KIF4A-RELATED"/>
    <property type="match status" value="1"/>
</dbReference>
<dbReference type="GO" id="GO:0005524">
    <property type="term" value="F:ATP binding"/>
    <property type="evidence" value="ECO:0007669"/>
    <property type="project" value="UniProtKB-UniRule"/>
</dbReference>
<evidence type="ECO:0000256" key="7">
    <source>
        <dbReference type="SAM" id="MobiDB-lite"/>
    </source>
</evidence>
<comment type="similarity">
    <text evidence="5">Belongs to the TRAFAC class myosin-kinesin ATPase superfamily. Kinesin family.</text>
</comment>
<evidence type="ECO:0000256" key="2">
    <source>
        <dbReference type="ARBA" id="ARBA00022741"/>
    </source>
</evidence>
<evidence type="ECO:0000313" key="9">
    <source>
        <dbReference type="EMBL" id="KDR18138.1"/>
    </source>
</evidence>
<evidence type="ECO:0000256" key="3">
    <source>
        <dbReference type="ARBA" id="ARBA00022840"/>
    </source>
</evidence>
<dbReference type="EMBL" id="KK852701">
    <property type="protein sequence ID" value="KDR18138.1"/>
    <property type="molecule type" value="Genomic_DNA"/>
</dbReference>
<feature type="binding site" evidence="5">
    <location>
        <begin position="83"/>
        <end position="90"/>
    </location>
    <ligand>
        <name>ATP</name>
        <dbReference type="ChEBI" id="CHEBI:30616"/>
    </ligand>
</feature>
<dbReference type="GO" id="GO:0007052">
    <property type="term" value="P:mitotic spindle organization"/>
    <property type="evidence" value="ECO:0007669"/>
    <property type="project" value="TreeGrafter"/>
</dbReference>
<protein>
    <submittedName>
        <fullName evidence="9">Kinesin-like protein costa</fullName>
    </submittedName>
</protein>
<dbReference type="InterPro" id="IPR036961">
    <property type="entry name" value="Kinesin_motor_dom_sf"/>
</dbReference>
<dbReference type="Gene3D" id="3.40.850.10">
    <property type="entry name" value="Kinesin motor domain"/>
    <property type="match status" value="1"/>
</dbReference>
<keyword evidence="4" id="KW-0963">Cytoplasm</keyword>
<feature type="region of interest" description="Disordered" evidence="7">
    <location>
        <begin position="449"/>
        <end position="468"/>
    </location>
</feature>
<dbReference type="STRING" id="136037.A0A067RDQ8"/>
<dbReference type="InterPro" id="IPR027640">
    <property type="entry name" value="Kinesin-like_fam"/>
</dbReference>
<proteinExistence type="inferred from homology"/>
<keyword evidence="2 5" id="KW-0547">Nucleotide-binding</keyword>
<feature type="coiled-coil region" evidence="6">
    <location>
        <begin position="936"/>
        <end position="963"/>
    </location>
</feature>
<feature type="region of interest" description="Disordered" evidence="7">
    <location>
        <begin position="475"/>
        <end position="495"/>
    </location>
</feature>
<gene>
    <name evidence="9" type="ORF">L798_07542</name>
</gene>
<evidence type="ECO:0000259" key="8">
    <source>
        <dbReference type="PROSITE" id="PS50067"/>
    </source>
</evidence>
<dbReference type="SUPFAM" id="SSF52540">
    <property type="entry name" value="P-loop containing nucleoside triphosphate hydrolases"/>
    <property type="match status" value="1"/>
</dbReference>
<keyword evidence="4" id="KW-0206">Cytoskeleton</keyword>
<dbReference type="PANTHER" id="PTHR47969:SF25">
    <property type="entry name" value="KINESIN MOTOR DOMAIN-CONTAINING PROTEIN"/>
    <property type="match status" value="1"/>
</dbReference>
<dbReference type="GO" id="GO:0003777">
    <property type="term" value="F:microtubule motor activity"/>
    <property type="evidence" value="ECO:0007669"/>
    <property type="project" value="InterPro"/>
</dbReference>
<dbReference type="OrthoDB" id="540783at2759"/>
<organism evidence="9 10">
    <name type="scientific">Zootermopsis nevadensis</name>
    <name type="common">Dampwood termite</name>
    <dbReference type="NCBI Taxonomy" id="136037"/>
    <lineage>
        <taxon>Eukaryota</taxon>
        <taxon>Metazoa</taxon>
        <taxon>Ecdysozoa</taxon>
        <taxon>Arthropoda</taxon>
        <taxon>Hexapoda</taxon>
        <taxon>Insecta</taxon>
        <taxon>Pterygota</taxon>
        <taxon>Neoptera</taxon>
        <taxon>Polyneoptera</taxon>
        <taxon>Dictyoptera</taxon>
        <taxon>Blattodea</taxon>
        <taxon>Blattoidea</taxon>
        <taxon>Termitoidae</taxon>
        <taxon>Termopsidae</taxon>
        <taxon>Zootermopsis</taxon>
    </lineage>
</organism>
<keyword evidence="6" id="KW-0175">Coiled coil</keyword>
<dbReference type="AlphaFoldDB" id="A0A067RDQ8"/>
<feature type="coiled-coil region" evidence="6">
    <location>
        <begin position="785"/>
        <end position="833"/>
    </location>
</feature>
<evidence type="ECO:0000313" key="10">
    <source>
        <dbReference type="Proteomes" id="UP000027135"/>
    </source>
</evidence>
<feature type="region of interest" description="Disordered" evidence="7">
    <location>
        <begin position="1164"/>
        <end position="1211"/>
    </location>
</feature>
<dbReference type="InParanoid" id="A0A067RDQ8"/>
<dbReference type="SMART" id="SM00129">
    <property type="entry name" value="KISc"/>
    <property type="match status" value="1"/>
</dbReference>
<feature type="compositionally biased region" description="Polar residues" evidence="7">
    <location>
        <begin position="1174"/>
        <end position="1191"/>
    </location>
</feature>
<dbReference type="InterPro" id="IPR001752">
    <property type="entry name" value="Kinesin_motor_dom"/>
</dbReference>
<evidence type="ECO:0000256" key="5">
    <source>
        <dbReference type="PROSITE-ProRule" id="PRU00283"/>
    </source>
</evidence>
<keyword evidence="5" id="KW-0505">Motor protein</keyword>
<dbReference type="GO" id="GO:0051231">
    <property type="term" value="P:spindle elongation"/>
    <property type="evidence" value="ECO:0007669"/>
    <property type="project" value="TreeGrafter"/>
</dbReference>
<dbReference type="FunCoup" id="A0A067RDQ8">
    <property type="interactions" value="48"/>
</dbReference>